<proteinExistence type="predicted"/>
<keyword evidence="2" id="KW-1185">Reference proteome</keyword>
<evidence type="ECO:0000313" key="2">
    <source>
        <dbReference type="Proteomes" id="UP001454036"/>
    </source>
</evidence>
<dbReference type="Proteomes" id="UP001454036">
    <property type="component" value="Unassembled WGS sequence"/>
</dbReference>
<reference evidence="1 2" key="1">
    <citation type="submission" date="2024-01" db="EMBL/GenBank/DDBJ databases">
        <title>The complete chloroplast genome sequence of Lithospermum erythrorhizon: insights into the phylogenetic relationship among Boraginaceae species and the maternal lineages of purple gromwells.</title>
        <authorList>
            <person name="Okada T."/>
            <person name="Watanabe K."/>
        </authorList>
    </citation>
    <scope>NUCLEOTIDE SEQUENCE [LARGE SCALE GENOMIC DNA]</scope>
</reference>
<accession>A0AAV3RKC4</accession>
<name>A0AAV3RKC4_LITER</name>
<dbReference type="AlphaFoldDB" id="A0AAV3RKC4"/>
<protein>
    <submittedName>
        <fullName evidence="1">Uncharacterized protein</fullName>
    </submittedName>
</protein>
<gene>
    <name evidence="1" type="ORF">LIER_29735</name>
</gene>
<comment type="caution">
    <text evidence="1">The sequence shown here is derived from an EMBL/GenBank/DDBJ whole genome shotgun (WGS) entry which is preliminary data.</text>
</comment>
<dbReference type="EMBL" id="BAABME010010345">
    <property type="protein sequence ID" value="GAA0177694.1"/>
    <property type="molecule type" value="Genomic_DNA"/>
</dbReference>
<sequence>MDAESFEEGAMKIVSLDHVLSGLHTLMLRQMQHFFLPKHMVVLLAGDWARCKKAVVSVLRGEPIMQLSVTLDFEVGSTSSSNDNSKDNEVMLELSLGLEPYKATTIIPNNNSSAN</sequence>
<organism evidence="1 2">
    <name type="scientific">Lithospermum erythrorhizon</name>
    <name type="common">Purple gromwell</name>
    <name type="synonym">Lithospermum officinale var. erythrorhizon</name>
    <dbReference type="NCBI Taxonomy" id="34254"/>
    <lineage>
        <taxon>Eukaryota</taxon>
        <taxon>Viridiplantae</taxon>
        <taxon>Streptophyta</taxon>
        <taxon>Embryophyta</taxon>
        <taxon>Tracheophyta</taxon>
        <taxon>Spermatophyta</taxon>
        <taxon>Magnoliopsida</taxon>
        <taxon>eudicotyledons</taxon>
        <taxon>Gunneridae</taxon>
        <taxon>Pentapetalae</taxon>
        <taxon>asterids</taxon>
        <taxon>lamiids</taxon>
        <taxon>Boraginales</taxon>
        <taxon>Boraginaceae</taxon>
        <taxon>Boraginoideae</taxon>
        <taxon>Lithospermeae</taxon>
        <taxon>Lithospermum</taxon>
    </lineage>
</organism>
<evidence type="ECO:0000313" key="1">
    <source>
        <dbReference type="EMBL" id="GAA0177694.1"/>
    </source>
</evidence>